<proteinExistence type="predicted"/>
<comment type="caution">
    <text evidence="2">The sequence shown here is derived from an EMBL/GenBank/DDBJ whole genome shotgun (WGS) entry which is preliminary data.</text>
</comment>
<reference evidence="2 3" key="1">
    <citation type="journal article" date="2014" name="Genome Announc.">
        <title>Draft Genome Sequence of Marine Flavobacterium Jejuia pallidilutea Strain 11shimoA1 and Pigmentation Mutants.</title>
        <authorList>
            <person name="Takatani N."/>
            <person name="Nakanishi M."/>
            <person name="Meirelles P."/>
            <person name="Mino S."/>
            <person name="Suda W."/>
            <person name="Oshima K."/>
            <person name="Hattori M."/>
            <person name="Ohkuma M."/>
            <person name="Hosokawa M."/>
            <person name="Miyashita K."/>
            <person name="Thompson F.L."/>
            <person name="Niwa A."/>
            <person name="Sawabe T."/>
            <person name="Sawabe T."/>
        </authorList>
    </citation>
    <scope>NUCLEOTIDE SEQUENCE [LARGE SCALE GENOMIC DNA]</scope>
    <source>
        <strain evidence="3">JCM19302</strain>
    </source>
</reference>
<evidence type="ECO:0000313" key="2">
    <source>
        <dbReference type="EMBL" id="GAL73438.1"/>
    </source>
</evidence>
<organism evidence="2 3">
    <name type="scientific">Jejuia pallidilutea</name>
    <dbReference type="NCBI Taxonomy" id="504487"/>
    <lineage>
        <taxon>Bacteria</taxon>
        <taxon>Pseudomonadati</taxon>
        <taxon>Bacteroidota</taxon>
        <taxon>Flavobacteriia</taxon>
        <taxon>Flavobacteriales</taxon>
        <taxon>Flavobacteriaceae</taxon>
        <taxon>Jejuia</taxon>
    </lineage>
</organism>
<sequence length="61" mass="7042">MKTKDEITRIKALQKEIEQLKKLLLKKDLDALVLDSYLEVAAEDLGYKSVAELKKKLRTKP</sequence>
<evidence type="ECO:0000256" key="1">
    <source>
        <dbReference type="SAM" id="Coils"/>
    </source>
</evidence>
<dbReference type="EMBL" id="BBNS01000075">
    <property type="protein sequence ID" value="GAL73438.1"/>
    <property type="molecule type" value="Genomic_DNA"/>
</dbReference>
<dbReference type="AlphaFoldDB" id="A0A090WB78"/>
<feature type="coiled-coil region" evidence="1">
    <location>
        <begin position="3"/>
        <end position="30"/>
    </location>
</feature>
<evidence type="ECO:0000313" key="3">
    <source>
        <dbReference type="Proteomes" id="UP000029646"/>
    </source>
</evidence>
<gene>
    <name evidence="2" type="ORF">JCM19302_1244</name>
</gene>
<protein>
    <submittedName>
        <fullName evidence="2">Uncharacterized protein</fullName>
    </submittedName>
</protein>
<dbReference type="Proteomes" id="UP000029646">
    <property type="component" value="Unassembled WGS sequence"/>
</dbReference>
<name>A0A090WB78_9FLAO</name>
<keyword evidence="1" id="KW-0175">Coiled coil</keyword>
<accession>A0A090WB78</accession>